<protein>
    <recommendedName>
        <fullName evidence="3">Meiotically up-regulated protein Msb1/Mug8 domain-containing protein</fullName>
    </recommendedName>
</protein>
<proteinExistence type="predicted"/>
<feature type="compositionally biased region" description="Polar residues" evidence="2">
    <location>
        <begin position="646"/>
        <end position="656"/>
    </location>
</feature>
<dbReference type="Pfam" id="PF08101">
    <property type="entry name" value="Msb1-Mug8_dom"/>
    <property type="match status" value="1"/>
</dbReference>
<dbReference type="AlphaFoldDB" id="A0A9P6WLH6"/>
<feature type="region of interest" description="Disordered" evidence="2">
    <location>
        <begin position="921"/>
        <end position="965"/>
    </location>
</feature>
<feature type="compositionally biased region" description="Low complexity" evidence="2">
    <location>
        <begin position="754"/>
        <end position="788"/>
    </location>
</feature>
<accession>A0A9P6WLH6</accession>
<organism evidence="4 5">
    <name type="scientific">Pichia californica</name>
    <dbReference type="NCBI Taxonomy" id="460514"/>
    <lineage>
        <taxon>Eukaryota</taxon>
        <taxon>Fungi</taxon>
        <taxon>Dikarya</taxon>
        <taxon>Ascomycota</taxon>
        <taxon>Saccharomycotina</taxon>
        <taxon>Pichiomycetes</taxon>
        <taxon>Pichiales</taxon>
        <taxon>Pichiaceae</taxon>
        <taxon>Pichia</taxon>
    </lineage>
</organism>
<dbReference type="Proteomes" id="UP000697127">
    <property type="component" value="Unassembled WGS sequence"/>
</dbReference>
<keyword evidence="1" id="KW-0175">Coiled coil</keyword>
<reference evidence="4" key="1">
    <citation type="submission" date="2020-11" db="EMBL/GenBank/DDBJ databases">
        <title>Kefir isolates.</title>
        <authorList>
            <person name="Marcisauskas S."/>
            <person name="Kim Y."/>
            <person name="Blasche S."/>
        </authorList>
    </citation>
    <scope>NUCLEOTIDE SEQUENCE</scope>
    <source>
        <strain evidence="4">Olga-1</strain>
    </source>
</reference>
<feature type="region of interest" description="Disordered" evidence="2">
    <location>
        <begin position="697"/>
        <end position="898"/>
    </location>
</feature>
<feature type="compositionally biased region" description="Polar residues" evidence="2">
    <location>
        <begin position="789"/>
        <end position="827"/>
    </location>
</feature>
<dbReference type="GO" id="GO:0005934">
    <property type="term" value="C:cellular bud tip"/>
    <property type="evidence" value="ECO:0007669"/>
    <property type="project" value="TreeGrafter"/>
</dbReference>
<dbReference type="EMBL" id="PUHW01000085">
    <property type="protein sequence ID" value="KAG0689349.1"/>
    <property type="molecule type" value="Genomic_DNA"/>
</dbReference>
<dbReference type="PANTHER" id="PTHR28093">
    <property type="entry name" value="MORPHOGENESIS-RELATED PROTEIN MSB1"/>
    <property type="match status" value="1"/>
</dbReference>
<evidence type="ECO:0000259" key="3">
    <source>
        <dbReference type="Pfam" id="PF08101"/>
    </source>
</evidence>
<gene>
    <name evidence="4" type="ORF">C6P40_005171</name>
</gene>
<feature type="compositionally biased region" description="Low complexity" evidence="2">
    <location>
        <begin position="697"/>
        <end position="741"/>
    </location>
</feature>
<name>A0A9P6WLH6_9ASCO</name>
<dbReference type="InterPro" id="IPR037508">
    <property type="entry name" value="Msb1/Mug8"/>
</dbReference>
<feature type="domain" description="Meiotically up-regulated protein Msb1/Mug8" evidence="3">
    <location>
        <begin position="38"/>
        <end position="449"/>
    </location>
</feature>
<evidence type="ECO:0000313" key="4">
    <source>
        <dbReference type="EMBL" id="KAG0689349.1"/>
    </source>
</evidence>
<comment type="caution">
    <text evidence="4">The sequence shown here is derived from an EMBL/GenBank/DDBJ whole genome shotgun (WGS) entry which is preliminary data.</text>
</comment>
<feature type="region of interest" description="Disordered" evidence="2">
    <location>
        <begin position="984"/>
        <end position="1119"/>
    </location>
</feature>
<keyword evidence="5" id="KW-1185">Reference proteome</keyword>
<feature type="compositionally biased region" description="Basic and acidic residues" evidence="2">
    <location>
        <begin position="623"/>
        <end position="632"/>
    </location>
</feature>
<feature type="compositionally biased region" description="Low complexity" evidence="2">
    <location>
        <begin position="828"/>
        <end position="858"/>
    </location>
</feature>
<feature type="compositionally biased region" description="Polar residues" evidence="2">
    <location>
        <begin position="924"/>
        <end position="953"/>
    </location>
</feature>
<feature type="coiled-coil region" evidence="1">
    <location>
        <begin position="453"/>
        <end position="505"/>
    </location>
</feature>
<feature type="compositionally biased region" description="Basic and acidic residues" evidence="2">
    <location>
        <begin position="552"/>
        <end position="569"/>
    </location>
</feature>
<feature type="compositionally biased region" description="Low complexity" evidence="2">
    <location>
        <begin position="954"/>
        <end position="965"/>
    </location>
</feature>
<dbReference type="CDD" id="cd04401">
    <property type="entry name" value="RhoGAP_fMSB1"/>
    <property type="match status" value="1"/>
</dbReference>
<dbReference type="GO" id="GO:0005935">
    <property type="term" value="C:cellular bud neck"/>
    <property type="evidence" value="ECO:0007669"/>
    <property type="project" value="TreeGrafter"/>
</dbReference>
<feature type="region of interest" description="Disordered" evidence="2">
    <location>
        <begin position="623"/>
        <end position="656"/>
    </location>
</feature>
<evidence type="ECO:0000256" key="2">
    <source>
        <dbReference type="SAM" id="MobiDB-lite"/>
    </source>
</evidence>
<evidence type="ECO:0000256" key="1">
    <source>
        <dbReference type="SAM" id="Coils"/>
    </source>
</evidence>
<feature type="compositionally biased region" description="Low complexity" evidence="2">
    <location>
        <begin position="1021"/>
        <end position="1030"/>
    </location>
</feature>
<dbReference type="PANTHER" id="PTHR28093:SF1">
    <property type="entry name" value="MORPHOGENESIS-RELATED PROTEIN MSB1"/>
    <property type="match status" value="1"/>
</dbReference>
<feature type="region of interest" description="Disordered" evidence="2">
    <location>
        <begin position="505"/>
        <end position="569"/>
    </location>
</feature>
<evidence type="ECO:0000313" key="5">
    <source>
        <dbReference type="Proteomes" id="UP000697127"/>
    </source>
</evidence>
<sequence>MICYGLLDERKKLDQYRQTYKRKTDEQYNVDKQFDITFERKYIKDLIHLITLEIKKKGTKTPLLILPFRPDQHDERLKQFLNSIFIDGMPLVDEEDLKSIIARTDDYILISALKFIWCRLPGKAVIGWKAYTTFVKFEDNAGFPTKAFLDFMPNCLSSGAHASIVYDFFDLIVALVLNSKDNLMTPKKLSKLCGLWAFNPVKNKDSSDVNTVPSFERGLYEWIPAGDAMFHLLLSFVKSMPPNGDVSRLPKLFQVLLKSTDYPPLPTSSTLENSRQLQEIPMVAIRSNSPSKNPAELLTRISKTLKFDDPTLFYTREDFLLLKRLFKEQDQVVDKLSSEGSRILQNICFYDEDLICDGISNSSKLKFKLIPGWSTDMTSRNFEKNVSAKDDYFTALIGRVSIDDYFIWTWLASLGIEETDLKKKTFGKTYIMEVELAEGFKKWVIVEEQDLARDGYDIEMEIKQEKLKQLEQKIRLAEMEAQKIKLEAQKQVEKLEMEKADAKKLEMSKKALPPPVPKKDYDSEDIIPPRSKSRKPPPTSTNNADFIQPPPRSDKRNSNGIYREETPTQREVYRMKPNGKLEKQVIQSENPMRISLPALDAEDTFLKFDSLGITEADLNSPKKMEFDNREVPETLPIDYSPKTNDRTSSPDNFVSANTSPIVEQEYSQYPEYQQYQQYQQDRTPQQNIYPQQQYNQNSYQNQQQQYNQNSYQNQQQQYNQNSYQNQQQQYIRSPPSSASPPHARLPIQQGLYYQQERSASPPRSRSPVRRSQSPIQQYSIPSSRSPIQVQNPYLQKQYPQQHRSPSPQRTSHSPRYSPASCISPQSDSISPQFSQIAISQQPPQSTPQQQQQQRQQPSVIGRKADLSYNSESIPVLSPPSDRDVTTKDVAVSHNTSASRSPVIDEIDQLETQLRDYIDDIGNVSGDSLENTRYSTRTPETTSSSAYPSLTAPRQQQKQQEQQQQQNSIAILPTQIYKNNDSLANQVKFRSPPPNQQNQMRHPHHQQPPFPANHMHPPHNPPLQQNRPPNQYSQSHTQPHRVPNSYPPAQLFQNPPRGNHYPSPKPQHPPTSRQYPQGPIHPQSSPGQFYPPISPGNPGNRSPRPQQPGVYPPYKAGPHTQAVYTNGEDPNLSYASNAIIQNMTPITRVDKLHGPQNINKKSARDAFMSKNFGI</sequence>
<dbReference type="InterPro" id="IPR012965">
    <property type="entry name" value="Msb1/Mug8_dom"/>
</dbReference>